<feature type="domain" description="ATP-grasp fold succinyl-CoA synthetase-type" evidence="10">
    <location>
        <begin position="16"/>
        <end position="180"/>
    </location>
</feature>
<dbReference type="GO" id="GO:0005739">
    <property type="term" value="C:mitochondrion"/>
    <property type="evidence" value="ECO:0007669"/>
    <property type="project" value="TreeGrafter"/>
</dbReference>
<evidence type="ECO:0000256" key="5">
    <source>
        <dbReference type="ARBA" id="ARBA00022741"/>
    </source>
</evidence>
<dbReference type="InterPro" id="IPR005809">
    <property type="entry name" value="Succ_CoA_ligase-like_bsu"/>
</dbReference>
<dbReference type="Gene3D" id="3.30.470.20">
    <property type="entry name" value="ATP-grasp fold, B domain"/>
    <property type="match status" value="1"/>
</dbReference>
<evidence type="ECO:0000256" key="1">
    <source>
        <dbReference type="ARBA" id="ARBA00005064"/>
    </source>
</evidence>
<dbReference type="NCBIfam" id="NF001913">
    <property type="entry name" value="PRK00696.1"/>
    <property type="match status" value="1"/>
</dbReference>
<feature type="domain" description="ATP-citrate synthase/succinyl-CoA ligase C-terminal" evidence="9">
    <location>
        <begin position="240"/>
        <end position="359"/>
    </location>
</feature>
<keyword evidence="4" id="KW-0479">Metal-binding</keyword>
<dbReference type="AlphaFoldDB" id="A0A0A2L4C6"/>
<dbReference type="PIRSF" id="PIRSF001554">
    <property type="entry name" value="SucCS_beta"/>
    <property type="match status" value="1"/>
</dbReference>
<name>A0A0A2L4C6_PENIT</name>
<dbReference type="InterPro" id="IPR013650">
    <property type="entry name" value="ATP-grasp_succ-CoA_synth-type"/>
</dbReference>
<dbReference type="UniPathway" id="UPA00223">
    <property type="reaction ID" value="UER00999"/>
</dbReference>
<dbReference type="FunFam" id="3.40.50.261:FF:000001">
    <property type="entry name" value="Succinate--CoA ligase [ADP-forming] subunit beta"/>
    <property type="match status" value="1"/>
</dbReference>
<dbReference type="GO" id="GO:0005524">
    <property type="term" value="F:ATP binding"/>
    <property type="evidence" value="ECO:0007669"/>
    <property type="project" value="UniProtKB-KW"/>
</dbReference>
<evidence type="ECO:0000256" key="6">
    <source>
        <dbReference type="ARBA" id="ARBA00022840"/>
    </source>
</evidence>
<keyword evidence="7" id="KW-0460">Magnesium</keyword>
<accession>A0A0A2L4C6</accession>
<organism evidence="11 12">
    <name type="scientific">Penicillium italicum</name>
    <name type="common">Blue mold</name>
    <dbReference type="NCBI Taxonomy" id="40296"/>
    <lineage>
        <taxon>Eukaryota</taxon>
        <taxon>Fungi</taxon>
        <taxon>Dikarya</taxon>
        <taxon>Ascomycota</taxon>
        <taxon>Pezizomycotina</taxon>
        <taxon>Eurotiomycetes</taxon>
        <taxon>Eurotiomycetidae</taxon>
        <taxon>Eurotiales</taxon>
        <taxon>Aspergillaceae</taxon>
        <taxon>Penicillium</taxon>
    </lineage>
</organism>
<evidence type="ECO:0000256" key="4">
    <source>
        <dbReference type="ARBA" id="ARBA00022723"/>
    </source>
</evidence>
<proteinExistence type="predicted"/>
<evidence type="ECO:0000256" key="7">
    <source>
        <dbReference type="ARBA" id="ARBA00022842"/>
    </source>
</evidence>
<dbReference type="Pfam" id="PF08442">
    <property type="entry name" value="ATP-grasp_2"/>
    <property type="match status" value="1"/>
</dbReference>
<keyword evidence="8" id="KW-0809">Transit peptide</keyword>
<evidence type="ECO:0000256" key="8">
    <source>
        <dbReference type="ARBA" id="ARBA00022946"/>
    </source>
</evidence>
<keyword evidence="2" id="KW-0816">Tricarboxylic acid cycle</keyword>
<dbReference type="PANTHER" id="PTHR11815">
    <property type="entry name" value="SUCCINYL-COA SYNTHETASE BETA CHAIN"/>
    <property type="match status" value="1"/>
</dbReference>
<dbReference type="Pfam" id="PF00549">
    <property type="entry name" value="Ligase_CoA"/>
    <property type="match status" value="1"/>
</dbReference>
<evidence type="ECO:0000259" key="9">
    <source>
        <dbReference type="Pfam" id="PF00549"/>
    </source>
</evidence>
<dbReference type="PhylomeDB" id="A0A0A2L4C6"/>
<evidence type="ECO:0000313" key="12">
    <source>
        <dbReference type="Proteomes" id="UP000030104"/>
    </source>
</evidence>
<dbReference type="EMBL" id="JQGA01000926">
    <property type="protein sequence ID" value="KGO71475.1"/>
    <property type="molecule type" value="Genomic_DNA"/>
</dbReference>
<dbReference type="PROSITE" id="PS01217">
    <property type="entry name" value="SUCCINYL_COA_LIG_3"/>
    <property type="match status" value="1"/>
</dbReference>
<dbReference type="HOGENOM" id="CLU_037430_0_2_1"/>
<dbReference type="GO" id="GO:0042709">
    <property type="term" value="C:succinate-CoA ligase complex"/>
    <property type="evidence" value="ECO:0007669"/>
    <property type="project" value="TreeGrafter"/>
</dbReference>
<evidence type="ECO:0000259" key="10">
    <source>
        <dbReference type="Pfam" id="PF08442"/>
    </source>
</evidence>
<keyword evidence="5" id="KW-0547">Nucleotide-binding</keyword>
<dbReference type="Gene3D" id="3.40.50.261">
    <property type="entry name" value="Succinyl-CoA synthetase domains"/>
    <property type="match status" value="1"/>
</dbReference>
<dbReference type="Gene3D" id="3.30.1490.20">
    <property type="entry name" value="ATP-grasp fold, A domain"/>
    <property type="match status" value="1"/>
</dbReference>
<dbReference type="GO" id="GO:0004775">
    <property type="term" value="F:succinate-CoA ligase (ADP-forming) activity"/>
    <property type="evidence" value="ECO:0007669"/>
    <property type="project" value="TreeGrafter"/>
</dbReference>
<dbReference type="OMA" id="RFWFNLS"/>
<dbReference type="GO" id="GO:0006104">
    <property type="term" value="P:succinyl-CoA metabolic process"/>
    <property type="evidence" value="ECO:0007669"/>
    <property type="project" value="TreeGrafter"/>
</dbReference>
<dbReference type="PANTHER" id="PTHR11815:SF1">
    <property type="entry name" value="SUCCINATE--COA LIGASE [ADP-FORMING] SUBUNIT BETA, MITOCHONDRIAL"/>
    <property type="match status" value="1"/>
</dbReference>
<dbReference type="STRING" id="40296.A0A0A2L4C6"/>
<gene>
    <name evidence="11" type="ORF">PITC_051030</name>
</gene>
<dbReference type="InterPro" id="IPR013815">
    <property type="entry name" value="ATP_grasp_subdomain_1"/>
</dbReference>
<evidence type="ECO:0000313" key="11">
    <source>
        <dbReference type="EMBL" id="KGO71475.1"/>
    </source>
</evidence>
<keyword evidence="3" id="KW-0436">Ligase</keyword>
<dbReference type="InterPro" id="IPR017866">
    <property type="entry name" value="Succ-CoA_synthase_bsu_CS"/>
</dbReference>
<protein>
    <submittedName>
        <fullName evidence="11">ATP-grasp fold, subdomain 2</fullName>
    </submittedName>
</protein>
<dbReference type="GO" id="GO:0006099">
    <property type="term" value="P:tricarboxylic acid cycle"/>
    <property type="evidence" value="ECO:0007669"/>
    <property type="project" value="UniProtKB-UniPathway"/>
</dbReference>
<keyword evidence="12" id="KW-1185">Reference proteome</keyword>
<keyword evidence="6" id="KW-0067">ATP-binding</keyword>
<dbReference type="GO" id="GO:0046872">
    <property type="term" value="F:metal ion binding"/>
    <property type="evidence" value="ECO:0007669"/>
    <property type="project" value="UniProtKB-KW"/>
</dbReference>
<dbReference type="InterPro" id="IPR005811">
    <property type="entry name" value="SUCC_ACL_C"/>
</dbReference>
<reference evidence="11 12" key="1">
    <citation type="journal article" date="2015" name="Mol. Plant Microbe Interact.">
        <title>Genome, transcriptome, and functional analyses of Penicillium expansum provide new insights into secondary metabolism and pathogenicity.</title>
        <authorList>
            <person name="Ballester A.R."/>
            <person name="Marcet-Houben M."/>
            <person name="Levin E."/>
            <person name="Sela N."/>
            <person name="Selma-Lazaro C."/>
            <person name="Carmona L."/>
            <person name="Wisniewski M."/>
            <person name="Droby S."/>
            <person name="Gonzalez-Candelas L."/>
            <person name="Gabaldon T."/>
        </authorList>
    </citation>
    <scope>NUCLEOTIDE SEQUENCE [LARGE SCALE GENOMIC DNA]</scope>
    <source>
        <strain evidence="11 12">PHI-1</strain>
    </source>
</reference>
<dbReference type="Proteomes" id="UP000030104">
    <property type="component" value="Unassembled WGS sequence"/>
</dbReference>
<dbReference type="InterPro" id="IPR016102">
    <property type="entry name" value="Succinyl-CoA_synth-like"/>
</dbReference>
<comment type="pathway">
    <text evidence="1">Carbohydrate metabolism; tricarboxylic acid cycle; succinate from succinyl-CoA (ligase route): step 1/1.</text>
</comment>
<sequence>MITWRSIARTFQRQHGPSVIKAQVLAGGRGKGKFNSDGKSGARRVDSPDEAFKSATNMLGHYLTTAQTPEDGLRVDKLYITKAMSIAQEFYFAMTFDRQHISPVLLVSSSGGTDVESNVDKLHKLQFGLSTGITDEIDAYIQAELGFSDVEMEDVHRILVQMVKLFKEKDATLLELNPLVRTEEGEFVCLDAKFGFDNLARYRQEEIFSLEERSPEEEEEHQLAKLGLSYVRLEGNIGNIVNGAGLAMATNDIISLYGGKCANFLDVGGAATKEALSKAFGILERDQRVKVILVNIYGGIVRCDMIAESIVAAATEMGGFKCPVVVRLQGTNSEKGLKLIEQSGLDNLVVEAEFEKAAQMIVKHTPGVEF</sequence>
<dbReference type="SUPFAM" id="SSF52210">
    <property type="entry name" value="Succinyl-CoA synthetase domains"/>
    <property type="match status" value="1"/>
</dbReference>
<evidence type="ECO:0000256" key="3">
    <source>
        <dbReference type="ARBA" id="ARBA00022598"/>
    </source>
</evidence>
<dbReference type="OrthoDB" id="1664372at2759"/>
<dbReference type="SUPFAM" id="SSF56059">
    <property type="entry name" value="Glutathione synthetase ATP-binding domain-like"/>
    <property type="match status" value="1"/>
</dbReference>
<evidence type="ECO:0000256" key="2">
    <source>
        <dbReference type="ARBA" id="ARBA00022532"/>
    </source>
</evidence>
<comment type="caution">
    <text evidence="11">The sequence shown here is derived from an EMBL/GenBank/DDBJ whole genome shotgun (WGS) entry which is preliminary data.</text>
</comment>